<dbReference type="Proteomes" id="UP000663828">
    <property type="component" value="Unassembled WGS sequence"/>
</dbReference>
<evidence type="ECO:0000313" key="2">
    <source>
        <dbReference type="EMBL" id="CAF1313409.1"/>
    </source>
</evidence>
<evidence type="ECO:0000313" key="3">
    <source>
        <dbReference type="Proteomes" id="UP000663828"/>
    </source>
</evidence>
<comment type="caution">
    <text evidence="1">The sequence shown here is derived from an EMBL/GenBank/DDBJ whole genome shotgun (WGS) entry which is preliminary data.</text>
</comment>
<name>A0A814XB87_ADIRI</name>
<evidence type="ECO:0000313" key="1">
    <source>
        <dbReference type="EMBL" id="CAF1213934.1"/>
    </source>
</evidence>
<dbReference type="AlphaFoldDB" id="A0A814XB87"/>
<proteinExistence type="predicted"/>
<dbReference type="EMBL" id="CAJNOR010001878">
    <property type="protein sequence ID" value="CAF1213934.1"/>
    <property type="molecule type" value="Genomic_DNA"/>
</dbReference>
<dbReference type="Proteomes" id="UP000663852">
    <property type="component" value="Unassembled WGS sequence"/>
</dbReference>
<dbReference type="EMBL" id="CAJNOJ010000228">
    <property type="protein sequence ID" value="CAF1313409.1"/>
    <property type="molecule type" value="Genomic_DNA"/>
</dbReference>
<dbReference type="OrthoDB" id="10062478at2759"/>
<sequence>MNYICRNIDNASKVKILPSVMFSPPLAKYVNEVADVHSVHPDSLAIVLINCVAATLEFSYVLRSNCSANQIPTNIYNMVVARSSYGKSDLTRLLRDMLKSVADNRSTKFCSAAQISAGELINPTLDEMSRAGLISALDDCTRMLVCDEADMTFSDVGLFLTNSTYRTSPEMNCRGLVTSLFDRVSHPYVRQLANRTILVKRSKLNILGCSTGDIISSMVIRMKSGATFDPSIGRFLFWALDGPVIPDKLKRRNIDNSVFPTLNQFVVVLSFIENTIFEFDLDAVEAIVEWGNSYKTQSYDERNNNECLSARMGKSVQHAYRFAAFLQTLEIGFSICELFIQSHQYFPANGIIGTDFVAKVASLYHSKYSNQFAQNSASPFLISKEVVLRAIDTITGNMHQFMLLFDSTNAPRISAVGRQVIVVSPEQQHASSNIQDSSLNKKQLKKKQRNDFNFNRVAVAMILYPSVCFTIKQLHQESSLHNSGGIRLKDVAKTLTDSDVLIVCSHGIRNASKTTPVFIKQLPPEDEVDEDTVLQSALSEYTKDGQPVSLASYKNSCNLFSLLTDGVVHNDIYRILSQPEYSTCAFYESLRFRNSTTDQTPSSTNDGQSAADSVYEIVSVMDDPDQRSVAPDILSPLMHETDAFLSMIPVNEQQDPFENINLDQIALNIEISDIISAEEQSSDLNLHFAPDSIETSAASIIAVPNNDKNDELKYTTNGDDRQRIHSSAETITSHEQNRNANEILSSNKRTLDKLNDSFCSPPSCRTRLKLRKKNKVCQRKNVTTTTVNRTQTNHRKRIINKSYDHIEQ</sequence>
<protein>
    <submittedName>
        <fullName evidence="1">Uncharacterized protein</fullName>
    </submittedName>
</protein>
<accession>A0A814XB87</accession>
<organism evidence="1 3">
    <name type="scientific">Adineta ricciae</name>
    <name type="common">Rotifer</name>
    <dbReference type="NCBI Taxonomy" id="249248"/>
    <lineage>
        <taxon>Eukaryota</taxon>
        <taxon>Metazoa</taxon>
        <taxon>Spiralia</taxon>
        <taxon>Gnathifera</taxon>
        <taxon>Rotifera</taxon>
        <taxon>Eurotatoria</taxon>
        <taxon>Bdelloidea</taxon>
        <taxon>Adinetida</taxon>
        <taxon>Adinetidae</taxon>
        <taxon>Adineta</taxon>
    </lineage>
</organism>
<reference evidence="1" key="1">
    <citation type="submission" date="2021-02" db="EMBL/GenBank/DDBJ databases">
        <authorList>
            <person name="Nowell W R."/>
        </authorList>
    </citation>
    <scope>NUCLEOTIDE SEQUENCE</scope>
</reference>
<gene>
    <name evidence="2" type="ORF">EDS130_LOCUS31270</name>
    <name evidence="1" type="ORF">XAT740_LOCUS24345</name>
</gene>
<keyword evidence="3" id="KW-1185">Reference proteome</keyword>